<feature type="domain" description="AAA+ ATPase" evidence="1">
    <location>
        <begin position="31"/>
        <end position="224"/>
    </location>
</feature>
<dbReference type="AlphaFoldDB" id="A0A1T4WNH5"/>
<dbReference type="SMART" id="SM00382">
    <property type="entry name" value="AAA"/>
    <property type="match status" value="1"/>
</dbReference>
<dbReference type="Pfam" id="PF13481">
    <property type="entry name" value="AAA_25"/>
    <property type="match status" value="1"/>
</dbReference>
<accession>A0A1T4WNH5</accession>
<reference evidence="2 3" key="1">
    <citation type="submission" date="2017-02" db="EMBL/GenBank/DDBJ databases">
        <authorList>
            <person name="Peterson S.W."/>
        </authorList>
    </citation>
    <scope>NUCLEOTIDE SEQUENCE [LARGE SCALE GENOMIC DNA]</scope>
    <source>
        <strain evidence="2 3">DSM 16080</strain>
    </source>
</reference>
<dbReference type="InterPro" id="IPR003593">
    <property type="entry name" value="AAA+_ATPase"/>
</dbReference>
<dbReference type="SUPFAM" id="SSF52540">
    <property type="entry name" value="P-loop containing nucleoside triphosphate hydrolases"/>
    <property type="match status" value="1"/>
</dbReference>
<dbReference type="OrthoDB" id="186937at2"/>
<dbReference type="EMBL" id="FUYC01000003">
    <property type="protein sequence ID" value="SKA78181.1"/>
    <property type="molecule type" value="Genomic_DNA"/>
</dbReference>
<evidence type="ECO:0000259" key="1">
    <source>
        <dbReference type="SMART" id="SM00382"/>
    </source>
</evidence>
<evidence type="ECO:0000313" key="2">
    <source>
        <dbReference type="EMBL" id="SKA78181.1"/>
    </source>
</evidence>
<keyword evidence="3" id="KW-1185">Reference proteome</keyword>
<evidence type="ECO:0000313" key="3">
    <source>
        <dbReference type="Proteomes" id="UP000190027"/>
    </source>
</evidence>
<dbReference type="RefSeq" id="WP_078716667.1">
    <property type="nucleotide sequence ID" value="NZ_FUYC01000003.1"/>
</dbReference>
<dbReference type="Proteomes" id="UP000190027">
    <property type="component" value="Unassembled WGS sequence"/>
</dbReference>
<dbReference type="Gene3D" id="3.40.50.300">
    <property type="entry name" value="P-loop containing nucleotide triphosphate hydrolases"/>
    <property type="match status" value="1"/>
</dbReference>
<protein>
    <submittedName>
        <fullName evidence="2">AAA domain-containing protein</fullName>
    </submittedName>
</protein>
<gene>
    <name evidence="2" type="ORF">SAMN02745704_01098</name>
</gene>
<sequence>MNSKLRAPSLDTLLKTEFPPREHLLKPWLRDGESAMIYAPPGVGKSMLTLTLALVIAGGGEFMGWKAIKPRRVLFVDGEMHIQDIIERAKILLPGLNLDEELTGQNITVLARQYQRPDADFPDLALEEGRELMLDLATMDEKTNPYHIGNYDLVILDNLSTLASIKDENDAGDFNEVLQFLMKLKQAKVACILVHHSNKNANNYRGSSKLATTFEVILGLKAVESIQSNGTSFRLCWDKFRCPRDETIQEREVWLEPNEDLGALWNSRQSKDDQIQTIINMLKTLEYPTQDALCEALPFECSKSKMSKLKSQAIANGFISKKEWSELLSMAAESQKQVDEEEDY</sequence>
<name>A0A1T4WNH5_9BACT</name>
<dbReference type="STRING" id="1121449.SAMN02745704_01098"/>
<dbReference type="InterPro" id="IPR027417">
    <property type="entry name" value="P-loop_NTPase"/>
</dbReference>
<organism evidence="2 3">
    <name type="scientific">Paucidesulfovibrio gracilis DSM 16080</name>
    <dbReference type="NCBI Taxonomy" id="1121449"/>
    <lineage>
        <taxon>Bacteria</taxon>
        <taxon>Pseudomonadati</taxon>
        <taxon>Thermodesulfobacteriota</taxon>
        <taxon>Desulfovibrionia</taxon>
        <taxon>Desulfovibrionales</taxon>
        <taxon>Desulfovibrionaceae</taxon>
        <taxon>Paucidesulfovibrio</taxon>
    </lineage>
</organism>
<proteinExistence type="predicted"/>